<dbReference type="RefSeq" id="WP_085210742.1">
    <property type="nucleotide sequence ID" value="NZ_FXAM01000001.1"/>
</dbReference>
<dbReference type="Proteomes" id="UP000192923">
    <property type="component" value="Unassembled WGS sequence"/>
</dbReference>
<dbReference type="EMBL" id="FXAM01000001">
    <property type="protein sequence ID" value="SMF93854.1"/>
    <property type="molecule type" value="Genomic_DNA"/>
</dbReference>
<accession>A0A1Y6D0C5</accession>
<keyword evidence="3" id="KW-1185">Reference proteome</keyword>
<name>A0A1Y6D0C5_9GAMM</name>
<organism evidence="2 3">
    <name type="scientific">Methylomagnum ishizawai</name>
    <dbReference type="NCBI Taxonomy" id="1760988"/>
    <lineage>
        <taxon>Bacteria</taxon>
        <taxon>Pseudomonadati</taxon>
        <taxon>Pseudomonadota</taxon>
        <taxon>Gammaproteobacteria</taxon>
        <taxon>Methylococcales</taxon>
        <taxon>Methylococcaceae</taxon>
        <taxon>Methylomagnum</taxon>
    </lineage>
</organism>
<dbReference type="OrthoDB" id="6199437at2"/>
<dbReference type="SUPFAM" id="SSF141371">
    <property type="entry name" value="PilZ domain-like"/>
    <property type="match status" value="1"/>
</dbReference>
<protein>
    <submittedName>
        <fullName evidence="2">PilZ domain-containing protein</fullName>
    </submittedName>
</protein>
<sequence length="109" mass="12089">MDRRKNPRKMVTHPLEVRDLNRGVALGHLADIGLDGLMLLCPEVVPASRVYALALDLPGELGQGAQAEFGAESLWTETSLEPGRYWVGFHIIDISPANQERLRQLVALF</sequence>
<dbReference type="InterPro" id="IPR009875">
    <property type="entry name" value="PilZ_domain"/>
</dbReference>
<dbReference type="Gene3D" id="2.40.10.220">
    <property type="entry name" value="predicted glycosyltransferase like domains"/>
    <property type="match status" value="1"/>
</dbReference>
<feature type="domain" description="PilZ" evidence="1">
    <location>
        <begin position="2"/>
        <end position="107"/>
    </location>
</feature>
<gene>
    <name evidence="2" type="ORF">SAMN02949497_1148</name>
</gene>
<evidence type="ECO:0000313" key="2">
    <source>
        <dbReference type="EMBL" id="SMF93854.1"/>
    </source>
</evidence>
<dbReference type="Pfam" id="PF07238">
    <property type="entry name" value="PilZ"/>
    <property type="match status" value="1"/>
</dbReference>
<reference evidence="2 3" key="1">
    <citation type="submission" date="2016-12" db="EMBL/GenBank/DDBJ databases">
        <authorList>
            <person name="Song W.-J."/>
            <person name="Kurnit D.M."/>
        </authorList>
    </citation>
    <scope>NUCLEOTIDE SEQUENCE [LARGE SCALE GENOMIC DNA]</scope>
    <source>
        <strain evidence="2 3">175</strain>
    </source>
</reference>
<evidence type="ECO:0000259" key="1">
    <source>
        <dbReference type="Pfam" id="PF07238"/>
    </source>
</evidence>
<dbReference type="AlphaFoldDB" id="A0A1Y6D0C5"/>
<proteinExistence type="predicted"/>
<evidence type="ECO:0000313" key="3">
    <source>
        <dbReference type="Proteomes" id="UP000192923"/>
    </source>
</evidence>
<dbReference type="GO" id="GO:0035438">
    <property type="term" value="F:cyclic-di-GMP binding"/>
    <property type="evidence" value="ECO:0007669"/>
    <property type="project" value="InterPro"/>
</dbReference>